<protein>
    <submittedName>
        <fullName evidence="1">Uncharacterized protein</fullName>
    </submittedName>
</protein>
<dbReference type="EMBL" id="GBRH01234627">
    <property type="protein sequence ID" value="JAD63268.1"/>
    <property type="molecule type" value="Transcribed_RNA"/>
</dbReference>
<accession>A0A0A9BM82</accession>
<sequence length="47" mass="5577">MCDIFWERSIGMHVLLEFVDTRAWCLPDRPSIWVCSCLYLDVLRSSL</sequence>
<proteinExistence type="predicted"/>
<reference evidence="1" key="2">
    <citation type="journal article" date="2015" name="Data Brief">
        <title>Shoot transcriptome of the giant reed, Arundo donax.</title>
        <authorList>
            <person name="Barrero R.A."/>
            <person name="Guerrero F.D."/>
            <person name="Moolhuijzen P."/>
            <person name="Goolsby J.A."/>
            <person name="Tidwell J."/>
            <person name="Bellgard S.E."/>
            <person name="Bellgard M.I."/>
        </authorList>
    </citation>
    <scope>NUCLEOTIDE SEQUENCE</scope>
    <source>
        <tissue evidence="1">Shoot tissue taken approximately 20 cm above the soil surface</tissue>
    </source>
</reference>
<reference evidence="1" key="1">
    <citation type="submission" date="2014-09" db="EMBL/GenBank/DDBJ databases">
        <authorList>
            <person name="Magalhaes I.L.F."/>
            <person name="Oliveira U."/>
            <person name="Santos F.R."/>
            <person name="Vidigal T.H.D.A."/>
            <person name="Brescovit A.D."/>
            <person name="Santos A.J."/>
        </authorList>
    </citation>
    <scope>NUCLEOTIDE SEQUENCE</scope>
    <source>
        <tissue evidence="1">Shoot tissue taken approximately 20 cm above the soil surface</tissue>
    </source>
</reference>
<name>A0A0A9BM82_ARUDO</name>
<dbReference type="AlphaFoldDB" id="A0A0A9BM82"/>
<evidence type="ECO:0000313" key="1">
    <source>
        <dbReference type="EMBL" id="JAD63268.1"/>
    </source>
</evidence>
<organism evidence="1">
    <name type="scientific">Arundo donax</name>
    <name type="common">Giant reed</name>
    <name type="synonym">Donax arundinaceus</name>
    <dbReference type="NCBI Taxonomy" id="35708"/>
    <lineage>
        <taxon>Eukaryota</taxon>
        <taxon>Viridiplantae</taxon>
        <taxon>Streptophyta</taxon>
        <taxon>Embryophyta</taxon>
        <taxon>Tracheophyta</taxon>
        <taxon>Spermatophyta</taxon>
        <taxon>Magnoliopsida</taxon>
        <taxon>Liliopsida</taxon>
        <taxon>Poales</taxon>
        <taxon>Poaceae</taxon>
        <taxon>PACMAD clade</taxon>
        <taxon>Arundinoideae</taxon>
        <taxon>Arundineae</taxon>
        <taxon>Arundo</taxon>
    </lineage>
</organism>